<evidence type="ECO:0000313" key="1">
    <source>
        <dbReference type="EMBL" id="KZV49025.1"/>
    </source>
</evidence>
<keyword evidence="2" id="KW-1185">Reference proteome</keyword>
<name>A0A2Z7CRM9_9LAMI</name>
<organism evidence="1 2">
    <name type="scientific">Dorcoceras hygrometricum</name>
    <dbReference type="NCBI Taxonomy" id="472368"/>
    <lineage>
        <taxon>Eukaryota</taxon>
        <taxon>Viridiplantae</taxon>
        <taxon>Streptophyta</taxon>
        <taxon>Embryophyta</taxon>
        <taxon>Tracheophyta</taxon>
        <taxon>Spermatophyta</taxon>
        <taxon>Magnoliopsida</taxon>
        <taxon>eudicotyledons</taxon>
        <taxon>Gunneridae</taxon>
        <taxon>Pentapetalae</taxon>
        <taxon>asterids</taxon>
        <taxon>lamiids</taxon>
        <taxon>Lamiales</taxon>
        <taxon>Gesneriaceae</taxon>
        <taxon>Didymocarpoideae</taxon>
        <taxon>Trichosporeae</taxon>
        <taxon>Loxocarpinae</taxon>
        <taxon>Dorcoceras</taxon>
    </lineage>
</organism>
<accession>A0A2Z7CRM9</accession>
<reference evidence="1 2" key="1">
    <citation type="journal article" date="2015" name="Proc. Natl. Acad. Sci. U.S.A.">
        <title>The resurrection genome of Boea hygrometrica: A blueprint for survival of dehydration.</title>
        <authorList>
            <person name="Xiao L."/>
            <person name="Yang G."/>
            <person name="Zhang L."/>
            <person name="Yang X."/>
            <person name="Zhao S."/>
            <person name="Ji Z."/>
            <person name="Zhou Q."/>
            <person name="Hu M."/>
            <person name="Wang Y."/>
            <person name="Chen M."/>
            <person name="Xu Y."/>
            <person name="Jin H."/>
            <person name="Xiao X."/>
            <person name="Hu G."/>
            <person name="Bao F."/>
            <person name="Hu Y."/>
            <person name="Wan P."/>
            <person name="Li L."/>
            <person name="Deng X."/>
            <person name="Kuang T."/>
            <person name="Xiang C."/>
            <person name="Zhu J.K."/>
            <person name="Oliver M.J."/>
            <person name="He Y."/>
        </authorList>
    </citation>
    <scope>NUCLEOTIDE SEQUENCE [LARGE SCALE GENOMIC DNA]</scope>
    <source>
        <strain evidence="2">cv. XS01</strain>
    </source>
</reference>
<protein>
    <submittedName>
        <fullName evidence="1">Uncharacterized protein</fullName>
    </submittedName>
</protein>
<feature type="non-terminal residue" evidence="1">
    <location>
        <position position="1"/>
    </location>
</feature>
<gene>
    <name evidence="1" type="ORF">F511_09621</name>
</gene>
<dbReference type="AlphaFoldDB" id="A0A2Z7CRM9"/>
<dbReference type="Proteomes" id="UP000250235">
    <property type="component" value="Unassembled WGS sequence"/>
</dbReference>
<dbReference type="EMBL" id="KQ993790">
    <property type="protein sequence ID" value="KZV49025.1"/>
    <property type="molecule type" value="Genomic_DNA"/>
</dbReference>
<sequence>FSRLKKDSEPASPSAVNVITDSVSRLDIGETAEAKPEVKIEKHSTPDILECKCGMPLCICEAPAPPIDDMTIQARVSLYRKICPLYTIII</sequence>
<dbReference type="OrthoDB" id="194358at2759"/>
<evidence type="ECO:0000313" key="2">
    <source>
        <dbReference type="Proteomes" id="UP000250235"/>
    </source>
</evidence>
<proteinExistence type="predicted"/>